<feature type="region of interest" description="Disordered" evidence="1">
    <location>
        <begin position="653"/>
        <end position="689"/>
    </location>
</feature>
<feature type="compositionally biased region" description="Low complexity" evidence="1">
    <location>
        <begin position="661"/>
        <end position="674"/>
    </location>
</feature>
<protein>
    <submittedName>
        <fullName evidence="3">Uncharacterized protein</fullName>
    </submittedName>
</protein>
<keyword evidence="2" id="KW-0472">Membrane</keyword>
<feature type="transmembrane region" description="Helical" evidence="2">
    <location>
        <begin position="1751"/>
        <end position="1774"/>
    </location>
</feature>
<keyword evidence="2" id="KW-1133">Transmembrane helix</keyword>
<evidence type="ECO:0000313" key="3">
    <source>
        <dbReference type="EMBL" id="TCS84949.1"/>
    </source>
</evidence>
<evidence type="ECO:0000256" key="1">
    <source>
        <dbReference type="SAM" id="MobiDB-lite"/>
    </source>
</evidence>
<comment type="caution">
    <text evidence="3">The sequence shown here is derived from an EMBL/GenBank/DDBJ whole genome shotgun (WGS) entry which is preliminary data.</text>
</comment>
<evidence type="ECO:0000313" key="4">
    <source>
        <dbReference type="Proteomes" id="UP000295807"/>
    </source>
</evidence>
<dbReference type="RefSeq" id="WP_132130551.1">
    <property type="nucleotide sequence ID" value="NZ_SMAD01000016.1"/>
</dbReference>
<keyword evidence="4" id="KW-1185">Reference proteome</keyword>
<keyword evidence="2" id="KW-0812">Transmembrane</keyword>
<evidence type="ECO:0000256" key="2">
    <source>
        <dbReference type="SAM" id="Phobius"/>
    </source>
</evidence>
<feature type="transmembrane region" description="Helical" evidence="2">
    <location>
        <begin position="1676"/>
        <end position="1695"/>
    </location>
</feature>
<reference evidence="3 4" key="1">
    <citation type="submission" date="2019-03" db="EMBL/GenBank/DDBJ databases">
        <title>Genomic Encyclopedia of Type Strains, Phase IV (KMG-IV): sequencing the most valuable type-strain genomes for metagenomic binning, comparative biology and taxonomic classification.</title>
        <authorList>
            <person name="Goeker M."/>
        </authorList>
    </citation>
    <scope>NUCLEOTIDE SEQUENCE [LARGE SCALE GENOMIC DNA]</scope>
    <source>
        <strain evidence="3 4">DSM 21100</strain>
    </source>
</reference>
<dbReference type="EMBL" id="SMAD01000016">
    <property type="protein sequence ID" value="TCS84949.1"/>
    <property type="molecule type" value="Genomic_DNA"/>
</dbReference>
<proteinExistence type="predicted"/>
<accession>A0A4R3KLH7</accession>
<organism evidence="3 4">
    <name type="scientific">Anseongella ginsenosidimutans</name>
    <dbReference type="NCBI Taxonomy" id="496056"/>
    <lineage>
        <taxon>Bacteria</taxon>
        <taxon>Pseudomonadati</taxon>
        <taxon>Bacteroidota</taxon>
        <taxon>Sphingobacteriia</taxon>
        <taxon>Sphingobacteriales</taxon>
        <taxon>Sphingobacteriaceae</taxon>
        <taxon>Anseongella</taxon>
    </lineage>
</organism>
<feature type="transmembrane region" description="Helical" evidence="2">
    <location>
        <begin position="1716"/>
        <end position="1745"/>
    </location>
</feature>
<sequence>MEIRRISNTLKGLIGHLNIETPEEQKNFDQLKRLLSRSAFEEEEEAAKPGRTAFSFEKSDLFSDDAIAGEQRKAIRAIAENRVSEKKETAYRVYRREVPVREQLLHHSVADWAAGSRAERSFGPFTSIDGRRFWYDFYPLEKLVTLYMQGTADPVLLFKVKEGGAMMARGGLPIGINLSKTYNLVKGSIWINARMLAPNAPPGTYTGLAISGGKITLSIKPQTINNKLTVSAGAVVNVQLNLDQQEVSDAGDDSPYGIDARKMNLELPEILEFHFSGNGRTIDKAGSASWELYGQKIHFEWAGGQQTVYDPKIQRIFFPFTASEEDLVIQDSASVFNRLSGSAKIHKSGWALPVAAIDVSMPTAAAGTGEMFMQGEKGLTDQWAGLKGGGFALNMPGFLAGPGQLLITDLTAGNLHASQFLKLWDDGKNKAGTHVNLTFSENTPFFYVSNAGGQELLMTSSNAAFQIDRPVKVNEEPPAVRSLKSILILAAGNAGNLIYLFDDNLILDDAQLNQEDPVVPEQMALALSNALFKVTQPNGCLLFGSLDEDFSKVEKGFLFLTFGLLAYIPTLPDPYAANLGILKRQIGGPAAGRLTGSSSKSNQITAWLVCRVAWSGGMADPVNAESPADQDQVEVSFHFAPLNNQFAGISLDEPEEEEPQEPGLPSPGSLSPVSPSSPSPEGPHGGLAAGLAAADINSPVSRLAGLDFSTRITSLPAGFTTSGTSRARMAVSATHAKPLPDYGSHWDKETNRYKRDLFALLDVSTHADLFGISFDLLTRRDFRVSTATDPATGESSSSFFPVQVKGMDVVSAGANVKAFTVPQISWEPVFNLSPPAPPPDGPIPGDPAGGFNYYPNDGGPSHILNNSMEPVVLAPLPVTNFLLDKRKAGGDFKAFSFFTLPFGLKAAALLSENYVYSNVSREGGDLSEVKIDFENDMQSGLQLRMDAGVPLREGDSKMFMGTTVQVNNILDMAGNATGNSTLGGSVSSIFNREFFYDSNYAFELFKQRGVPVTRMDLSGYGASMFSNWLNTKAAIAETSQAKFDVFVGRCSHEIIQVKSILYPWAIKVVRTITLFRVSSGYVYRFDSGWRAESDGKFDFRYFIYEDNPDFPGGPPESPEPQLIAKERSAEFEIHPGLVRALYNVNNIIETNQVQPFTANVTFEESVDQLGKEITTPKNYDIELQPVYFDADIDIEGAVSGITTKLTADGEEKVTPSKRILGFVQLGPKGFPLNNAALQKLVTRQGTIGGPIDCEVDLAGSTQKMRLSRFDFSNSFAANGTDPVFCVAGRGNVLLPKDGSWSMVKHERGGGEVSPVPANLSIPVIREGRVVKDGNTVKIDTPVEDVLTRIAEPSELLRQPAANTVNYGFLQSTDTQKALFLTPSFKKATKKLLSKTPPLFVDAFRIVNSKGIFPNIGEAENLAGDILGEAVLMKKNGAFPFNTSNLKDLGKDVFELMDIQDTINNVKQQGLQLLHNPEEAFDLPTEFELIDVGDGNFRIYIEYDKKDKNGNVEEAGSLDFDINSVAESWKSKMNNIGLVIDLAGIKRLMTIRGNWDSEDGKESTYPKPDLKFAPELDPLVDLLEILQSLQDGNYGEAVQNGLKLAMSNKAGSWEYKFEASKEIPVLRFPVPDAVYNDPNTPFKLEAGLKIGAYFNAALKVTTDANELLPSAGGVLGFYARLSVMCVSVSAATIYAIGQANVDIAADTKIGPSLRMKFGFGAQIVVGLPVAGNVSILFVVGAEIFIASGIVEVSAFLLFEGHAEILGGIVSITIRIEAKGTYSKKQVGGGSRTDLQCQVTFGLDISIAFIINISFTESWQEQRQIA</sequence>
<name>A0A4R3KLH7_9SPHI</name>
<dbReference type="OrthoDB" id="8444443at2"/>
<gene>
    <name evidence="3" type="ORF">EDD80_11641</name>
</gene>
<dbReference type="Proteomes" id="UP000295807">
    <property type="component" value="Unassembled WGS sequence"/>
</dbReference>